<keyword evidence="3" id="KW-1185">Reference proteome</keyword>
<dbReference type="InterPro" id="IPR010093">
    <property type="entry name" value="SinI_DNA-bd"/>
</dbReference>
<dbReference type="Pfam" id="PF12728">
    <property type="entry name" value="HTH_17"/>
    <property type="match status" value="1"/>
</dbReference>
<evidence type="ECO:0000313" key="2">
    <source>
        <dbReference type="EMBL" id="KKO19812.1"/>
    </source>
</evidence>
<dbReference type="SUPFAM" id="SSF46955">
    <property type="entry name" value="Putative DNA-binding domain"/>
    <property type="match status" value="1"/>
</dbReference>
<dbReference type="GO" id="GO:0003677">
    <property type="term" value="F:DNA binding"/>
    <property type="evidence" value="ECO:0007669"/>
    <property type="project" value="InterPro"/>
</dbReference>
<protein>
    <submittedName>
        <fullName evidence="2">Phage transcriptional regulator</fullName>
    </submittedName>
</protein>
<evidence type="ECO:0000259" key="1">
    <source>
        <dbReference type="Pfam" id="PF12728"/>
    </source>
</evidence>
<evidence type="ECO:0000313" key="3">
    <source>
        <dbReference type="Proteomes" id="UP000034954"/>
    </source>
</evidence>
<organism evidence="2 3">
    <name type="scientific">Candidatus Brocadia fulgida</name>
    <dbReference type="NCBI Taxonomy" id="380242"/>
    <lineage>
        <taxon>Bacteria</taxon>
        <taxon>Pseudomonadati</taxon>
        <taxon>Planctomycetota</taxon>
        <taxon>Candidatus Brocadiia</taxon>
        <taxon>Candidatus Brocadiales</taxon>
        <taxon>Candidatus Brocadiaceae</taxon>
        <taxon>Candidatus Brocadia</taxon>
    </lineage>
</organism>
<dbReference type="Proteomes" id="UP000034954">
    <property type="component" value="Unassembled WGS sequence"/>
</dbReference>
<name>A0A0M2UVF6_9BACT</name>
<dbReference type="AlphaFoldDB" id="A0A0M2UVF6"/>
<comment type="caution">
    <text evidence="2">The sequence shown here is derived from an EMBL/GenBank/DDBJ whole genome shotgun (WGS) entry which is preliminary data.</text>
</comment>
<dbReference type="EMBL" id="LAQJ01000151">
    <property type="protein sequence ID" value="KKO19812.1"/>
    <property type="molecule type" value="Genomic_DNA"/>
</dbReference>
<feature type="domain" description="Helix-turn-helix" evidence="1">
    <location>
        <begin position="13"/>
        <end position="63"/>
    </location>
</feature>
<dbReference type="InterPro" id="IPR041657">
    <property type="entry name" value="HTH_17"/>
</dbReference>
<proteinExistence type="predicted"/>
<dbReference type="InterPro" id="IPR009061">
    <property type="entry name" value="DNA-bd_dom_put_sf"/>
</dbReference>
<reference evidence="2 3" key="1">
    <citation type="journal article" date="2013" name="BMC Microbiol.">
        <title>Identification of the type II cytochrome c maturation pathway in anammox bacteria by comparative genomics.</title>
        <authorList>
            <person name="Ferousi C."/>
            <person name="Speth D.R."/>
            <person name="Reimann J."/>
            <person name="Op den Camp H.J."/>
            <person name="Allen J.W."/>
            <person name="Keltjens J.T."/>
            <person name="Jetten M.S."/>
        </authorList>
    </citation>
    <scope>NUCLEOTIDE SEQUENCE [LARGE SCALE GENOMIC DNA]</scope>
    <source>
        <strain evidence="2">RU1</strain>
    </source>
</reference>
<accession>A0A0M2UVF6</accession>
<dbReference type="NCBIfam" id="TIGR01764">
    <property type="entry name" value="excise"/>
    <property type="match status" value="1"/>
</dbReference>
<gene>
    <name evidence="2" type="ORF">BROFUL_01480</name>
</gene>
<sequence>MTELKVVEDGGGLMTMQEASDYLKIKVSTLYDMCMRKKVPVVKIGRLNRFKLSDLEAFINRNRQEAN</sequence>